<keyword evidence="4" id="KW-0010">Activator</keyword>
<dbReference type="STRING" id="225324.SAMN02745126_03100"/>
<dbReference type="GO" id="GO:0003677">
    <property type="term" value="F:DNA binding"/>
    <property type="evidence" value="ECO:0007669"/>
    <property type="project" value="UniProtKB-KW"/>
</dbReference>
<dbReference type="InterPro" id="IPR000847">
    <property type="entry name" value="LysR_HTH_N"/>
</dbReference>
<evidence type="ECO:0000256" key="4">
    <source>
        <dbReference type="ARBA" id="ARBA00023159"/>
    </source>
</evidence>
<accession>A0A1T4QB52</accession>
<name>A0A1T4QB52_9HYPH</name>
<dbReference type="FunFam" id="1.10.10.10:FF:000001">
    <property type="entry name" value="LysR family transcriptional regulator"/>
    <property type="match status" value="1"/>
</dbReference>
<evidence type="ECO:0000256" key="1">
    <source>
        <dbReference type="ARBA" id="ARBA00009437"/>
    </source>
</evidence>
<sequence>MDLRQLQTLLVVAEVGSLKKASLRLRIVETALSRQIRLLEEELRTPLFERHGRGLTPTDAGRRMIERARPILADLEQLKAEMQSRRNAVAGKVAVGLPWLLLDALSARLATGFIPRYPAVNIRLVGGISNQLRRMLQAGDLDIALYFDIDPASDPSVTPLFSERMLLVGGRSCGYRLDRPLPFAHLAKVPLALPEREEPFRAHLEAVARERKFSLDVRFEVGALQALRALAMNGLAHIFASLHAVRADLDVGLLTAAPIQKPIITRTLVLGRSRSRTPTRAAQLLAGSLEDDVRAMAADGSFLLEPGAP</sequence>
<organism evidence="7 8">
    <name type="scientific">Enhydrobacter aerosaccus</name>
    <dbReference type="NCBI Taxonomy" id="225324"/>
    <lineage>
        <taxon>Bacteria</taxon>
        <taxon>Pseudomonadati</taxon>
        <taxon>Pseudomonadota</taxon>
        <taxon>Alphaproteobacteria</taxon>
        <taxon>Hyphomicrobiales</taxon>
        <taxon>Enhydrobacter</taxon>
    </lineage>
</organism>
<proteinExistence type="inferred from homology"/>
<dbReference type="PANTHER" id="PTHR30293:SF0">
    <property type="entry name" value="NITROGEN ASSIMILATION REGULATORY PROTEIN NAC"/>
    <property type="match status" value="1"/>
</dbReference>
<evidence type="ECO:0000256" key="2">
    <source>
        <dbReference type="ARBA" id="ARBA00023015"/>
    </source>
</evidence>
<dbReference type="InterPro" id="IPR005119">
    <property type="entry name" value="LysR_subst-bd"/>
</dbReference>
<reference evidence="8" key="1">
    <citation type="submission" date="2017-02" db="EMBL/GenBank/DDBJ databases">
        <authorList>
            <person name="Varghese N."/>
            <person name="Submissions S."/>
        </authorList>
    </citation>
    <scope>NUCLEOTIDE SEQUENCE [LARGE SCALE GENOMIC DNA]</scope>
    <source>
        <strain evidence="8">ATCC 27094</strain>
    </source>
</reference>
<evidence type="ECO:0000313" key="7">
    <source>
        <dbReference type="EMBL" id="SKA00771.1"/>
    </source>
</evidence>
<dbReference type="Proteomes" id="UP000190092">
    <property type="component" value="Unassembled WGS sequence"/>
</dbReference>
<dbReference type="SUPFAM" id="SSF46785">
    <property type="entry name" value="Winged helix' DNA-binding domain"/>
    <property type="match status" value="1"/>
</dbReference>
<dbReference type="Gene3D" id="1.10.10.10">
    <property type="entry name" value="Winged helix-like DNA-binding domain superfamily/Winged helix DNA-binding domain"/>
    <property type="match status" value="1"/>
</dbReference>
<dbReference type="RefSeq" id="WP_139373909.1">
    <property type="nucleotide sequence ID" value="NZ_FUWJ01000003.1"/>
</dbReference>
<dbReference type="InterPro" id="IPR036390">
    <property type="entry name" value="WH_DNA-bd_sf"/>
</dbReference>
<evidence type="ECO:0000313" key="8">
    <source>
        <dbReference type="Proteomes" id="UP000190092"/>
    </source>
</evidence>
<dbReference type="InterPro" id="IPR036388">
    <property type="entry name" value="WH-like_DNA-bd_sf"/>
</dbReference>
<keyword evidence="8" id="KW-1185">Reference proteome</keyword>
<keyword evidence="5" id="KW-0804">Transcription</keyword>
<dbReference type="EMBL" id="FUWJ01000003">
    <property type="protein sequence ID" value="SKA00771.1"/>
    <property type="molecule type" value="Genomic_DNA"/>
</dbReference>
<dbReference type="Pfam" id="PF00126">
    <property type="entry name" value="HTH_1"/>
    <property type="match status" value="1"/>
</dbReference>
<dbReference type="SUPFAM" id="SSF53850">
    <property type="entry name" value="Periplasmic binding protein-like II"/>
    <property type="match status" value="1"/>
</dbReference>
<keyword evidence="2" id="KW-0805">Transcription regulation</keyword>
<evidence type="ECO:0000259" key="6">
    <source>
        <dbReference type="PROSITE" id="PS50931"/>
    </source>
</evidence>
<dbReference type="Gene3D" id="3.40.190.290">
    <property type="match status" value="1"/>
</dbReference>
<dbReference type="AlphaFoldDB" id="A0A1T4QB52"/>
<dbReference type="GO" id="GO:0003700">
    <property type="term" value="F:DNA-binding transcription factor activity"/>
    <property type="evidence" value="ECO:0007669"/>
    <property type="project" value="InterPro"/>
</dbReference>
<dbReference type="OrthoDB" id="8479357at2"/>
<protein>
    <submittedName>
        <fullName evidence="7">DNA-binding transcriptional regulator, LysR family</fullName>
    </submittedName>
</protein>
<dbReference type="GO" id="GO:2000142">
    <property type="term" value="P:regulation of DNA-templated transcription initiation"/>
    <property type="evidence" value="ECO:0007669"/>
    <property type="project" value="TreeGrafter"/>
</dbReference>
<dbReference type="Pfam" id="PF03466">
    <property type="entry name" value="LysR_substrate"/>
    <property type="match status" value="1"/>
</dbReference>
<comment type="similarity">
    <text evidence="1">Belongs to the LysR transcriptional regulatory family.</text>
</comment>
<dbReference type="PROSITE" id="PS50931">
    <property type="entry name" value="HTH_LYSR"/>
    <property type="match status" value="1"/>
</dbReference>
<feature type="domain" description="HTH lysR-type" evidence="6">
    <location>
        <begin position="1"/>
        <end position="58"/>
    </location>
</feature>
<evidence type="ECO:0000256" key="5">
    <source>
        <dbReference type="ARBA" id="ARBA00023163"/>
    </source>
</evidence>
<gene>
    <name evidence="7" type="ORF">SAMN02745126_03100</name>
</gene>
<evidence type="ECO:0000256" key="3">
    <source>
        <dbReference type="ARBA" id="ARBA00023125"/>
    </source>
</evidence>
<dbReference type="PANTHER" id="PTHR30293">
    <property type="entry name" value="TRANSCRIPTIONAL REGULATORY PROTEIN NAC-RELATED"/>
    <property type="match status" value="1"/>
</dbReference>
<keyword evidence="3 7" id="KW-0238">DNA-binding</keyword>